<evidence type="ECO:0000313" key="2">
    <source>
        <dbReference type="EMBL" id="DAF45601.1"/>
    </source>
</evidence>
<dbReference type="EMBL" id="BK032514">
    <property type="protein sequence ID" value="DAF45601.1"/>
    <property type="molecule type" value="Genomic_DNA"/>
</dbReference>
<sequence length="44" mass="4331">MPSATASSISDRRAASAVPPSSASFAGPAGFPNAFTADRLHGVV</sequence>
<accession>A0A8S5S3T8</accession>
<organism evidence="2">
    <name type="scientific">Siphoviridae sp. ctBLh2</name>
    <dbReference type="NCBI Taxonomy" id="2827803"/>
    <lineage>
        <taxon>Viruses</taxon>
        <taxon>Duplodnaviria</taxon>
        <taxon>Heunggongvirae</taxon>
        <taxon>Uroviricota</taxon>
        <taxon>Caudoviricetes</taxon>
    </lineage>
</organism>
<proteinExistence type="predicted"/>
<feature type="region of interest" description="Disordered" evidence="1">
    <location>
        <begin position="1"/>
        <end position="31"/>
    </location>
</feature>
<name>A0A8S5S3T8_9CAUD</name>
<reference evidence="2" key="1">
    <citation type="journal article" date="2021" name="Proc. Natl. Acad. Sci. U.S.A.">
        <title>A Catalog of Tens of Thousands of Viruses from Human Metagenomes Reveals Hidden Associations with Chronic Diseases.</title>
        <authorList>
            <person name="Tisza M.J."/>
            <person name="Buck C.B."/>
        </authorList>
    </citation>
    <scope>NUCLEOTIDE SEQUENCE</scope>
    <source>
        <strain evidence="2">CtBLh2</strain>
    </source>
</reference>
<protein>
    <submittedName>
        <fullName evidence="2">Uncharacterized protein</fullName>
    </submittedName>
</protein>
<evidence type="ECO:0000256" key="1">
    <source>
        <dbReference type="SAM" id="MobiDB-lite"/>
    </source>
</evidence>